<gene>
    <name evidence="2" type="ORF">HK100_005744</name>
</gene>
<dbReference type="AlphaFoldDB" id="A0AAD5STF4"/>
<evidence type="ECO:0000313" key="2">
    <source>
        <dbReference type="EMBL" id="KAJ3095728.1"/>
    </source>
</evidence>
<dbReference type="InterPro" id="IPR029058">
    <property type="entry name" value="AB_hydrolase_fold"/>
</dbReference>
<sequence>MSFSEQIALIPSTDSVQIEARIGMPTILSNATTTPVSRKDICVIVTHPYGRLGGNLHNNVVDAIVSAFGSAYITVRFNFRGIGQSTGRPSISGKGELDDLLSVWRYVRDRADLKPRSFILVGYSYGCIPVCAGASEIEGCIGIAAISFPASVMWFLTFGNSNKYLDALKSVSPDIPKLFIIGNRDNFTGTKSFLQFTETVPPRKQIEIIENQDHFWFGQESILIECIRKWIRQERIIPERTKYTPLPSLESLRDNQRLIQGQAQMKADIPAGKLLGAKSVDSLASKTSHKSNNESISPGKNVSVSMNNLNSPLAKQRVADADISNSKITLKD</sequence>
<dbReference type="PANTHER" id="PTHR42103">
    <property type="entry name" value="ALPHA/BETA-HYDROLASES SUPERFAMILY PROTEIN"/>
    <property type="match status" value="1"/>
</dbReference>
<organism evidence="2 3">
    <name type="scientific">Physocladia obscura</name>
    <dbReference type="NCBI Taxonomy" id="109957"/>
    <lineage>
        <taxon>Eukaryota</taxon>
        <taxon>Fungi</taxon>
        <taxon>Fungi incertae sedis</taxon>
        <taxon>Chytridiomycota</taxon>
        <taxon>Chytridiomycota incertae sedis</taxon>
        <taxon>Chytridiomycetes</taxon>
        <taxon>Chytridiales</taxon>
        <taxon>Chytriomycetaceae</taxon>
        <taxon>Physocladia</taxon>
    </lineage>
</organism>
<reference evidence="2" key="1">
    <citation type="submission" date="2020-05" db="EMBL/GenBank/DDBJ databases">
        <title>Phylogenomic resolution of chytrid fungi.</title>
        <authorList>
            <person name="Stajich J.E."/>
            <person name="Amses K."/>
            <person name="Simmons R."/>
            <person name="Seto K."/>
            <person name="Myers J."/>
            <person name="Bonds A."/>
            <person name="Quandt C.A."/>
            <person name="Barry K."/>
            <person name="Liu P."/>
            <person name="Grigoriev I."/>
            <person name="Longcore J.E."/>
            <person name="James T.Y."/>
        </authorList>
    </citation>
    <scope>NUCLEOTIDE SEQUENCE</scope>
    <source>
        <strain evidence="2">JEL0513</strain>
    </source>
</reference>
<name>A0AAD5STF4_9FUNG</name>
<feature type="region of interest" description="Disordered" evidence="1">
    <location>
        <begin position="283"/>
        <end position="304"/>
    </location>
</feature>
<keyword evidence="3" id="KW-1185">Reference proteome</keyword>
<dbReference type="Gene3D" id="3.40.50.1820">
    <property type="entry name" value="alpha/beta hydrolase"/>
    <property type="match status" value="1"/>
</dbReference>
<evidence type="ECO:0000313" key="3">
    <source>
        <dbReference type="Proteomes" id="UP001211907"/>
    </source>
</evidence>
<dbReference type="PANTHER" id="PTHR42103:SF2">
    <property type="entry name" value="AB HYDROLASE-1 DOMAIN-CONTAINING PROTEIN"/>
    <property type="match status" value="1"/>
</dbReference>
<protein>
    <recommendedName>
        <fullName evidence="4">Xaa-Pro dipeptidyl-peptidase-like domain-containing protein</fullName>
    </recommendedName>
</protein>
<dbReference type="EMBL" id="JADGJH010002673">
    <property type="protein sequence ID" value="KAJ3095728.1"/>
    <property type="molecule type" value="Genomic_DNA"/>
</dbReference>
<accession>A0AAD5STF4</accession>
<evidence type="ECO:0008006" key="4">
    <source>
        <dbReference type="Google" id="ProtNLM"/>
    </source>
</evidence>
<comment type="caution">
    <text evidence="2">The sequence shown here is derived from an EMBL/GenBank/DDBJ whole genome shotgun (WGS) entry which is preliminary data.</text>
</comment>
<dbReference type="Proteomes" id="UP001211907">
    <property type="component" value="Unassembled WGS sequence"/>
</dbReference>
<dbReference type="SUPFAM" id="SSF53474">
    <property type="entry name" value="alpha/beta-Hydrolases"/>
    <property type="match status" value="1"/>
</dbReference>
<feature type="compositionally biased region" description="Polar residues" evidence="1">
    <location>
        <begin position="293"/>
        <end position="304"/>
    </location>
</feature>
<proteinExistence type="predicted"/>
<evidence type="ECO:0000256" key="1">
    <source>
        <dbReference type="SAM" id="MobiDB-lite"/>
    </source>
</evidence>